<reference evidence="1" key="2">
    <citation type="journal article" date="2015" name="Data Brief">
        <title>Shoot transcriptome of the giant reed, Arundo donax.</title>
        <authorList>
            <person name="Barrero R.A."/>
            <person name="Guerrero F.D."/>
            <person name="Moolhuijzen P."/>
            <person name="Goolsby J.A."/>
            <person name="Tidwell J."/>
            <person name="Bellgard S.E."/>
            <person name="Bellgard M.I."/>
        </authorList>
    </citation>
    <scope>NUCLEOTIDE SEQUENCE</scope>
    <source>
        <tissue evidence="1">Shoot tissue taken approximately 20 cm above the soil surface</tissue>
    </source>
</reference>
<name>A0A0A9GJH8_ARUDO</name>
<accession>A0A0A9GJH8</accession>
<dbReference type="EMBL" id="GBRH01173299">
    <property type="protein sequence ID" value="JAE24597.1"/>
    <property type="molecule type" value="Transcribed_RNA"/>
</dbReference>
<proteinExistence type="predicted"/>
<sequence length="21" mass="2513">MSTSSNFLLNYVDRRLEKLIL</sequence>
<evidence type="ECO:0000313" key="1">
    <source>
        <dbReference type="EMBL" id="JAE24597.1"/>
    </source>
</evidence>
<protein>
    <submittedName>
        <fullName evidence="1">Uncharacterized protein</fullName>
    </submittedName>
</protein>
<dbReference type="AlphaFoldDB" id="A0A0A9GJH8"/>
<reference evidence="1" key="1">
    <citation type="submission" date="2014-09" db="EMBL/GenBank/DDBJ databases">
        <authorList>
            <person name="Magalhaes I.L.F."/>
            <person name="Oliveira U."/>
            <person name="Santos F.R."/>
            <person name="Vidigal T.H.D.A."/>
            <person name="Brescovit A.D."/>
            <person name="Santos A.J."/>
        </authorList>
    </citation>
    <scope>NUCLEOTIDE SEQUENCE</scope>
    <source>
        <tissue evidence="1">Shoot tissue taken approximately 20 cm above the soil surface</tissue>
    </source>
</reference>
<organism evidence="1">
    <name type="scientific">Arundo donax</name>
    <name type="common">Giant reed</name>
    <name type="synonym">Donax arundinaceus</name>
    <dbReference type="NCBI Taxonomy" id="35708"/>
    <lineage>
        <taxon>Eukaryota</taxon>
        <taxon>Viridiplantae</taxon>
        <taxon>Streptophyta</taxon>
        <taxon>Embryophyta</taxon>
        <taxon>Tracheophyta</taxon>
        <taxon>Spermatophyta</taxon>
        <taxon>Magnoliopsida</taxon>
        <taxon>Liliopsida</taxon>
        <taxon>Poales</taxon>
        <taxon>Poaceae</taxon>
        <taxon>PACMAD clade</taxon>
        <taxon>Arundinoideae</taxon>
        <taxon>Arundineae</taxon>
        <taxon>Arundo</taxon>
    </lineage>
</organism>